<protein>
    <recommendedName>
        <fullName evidence="1">Ribonuclease H1 N-terminal domain-containing protein</fullName>
    </recommendedName>
</protein>
<reference evidence="2 3" key="1">
    <citation type="submission" date="2014-04" db="EMBL/GenBank/DDBJ databases">
        <authorList>
            <consortium name="DOE Joint Genome Institute"/>
            <person name="Kuo A."/>
            <person name="Gay G."/>
            <person name="Dore J."/>
            <person name="Kohler A."/>
            <person name="Nagy L.G."/>
            <person name="Floudas D."/>
            <person name="Copeland A."/>
            <person name="Barry K.W."/>
            <person name="Cichocki N."/>
            <person name="Veneault-Fourrey C."/>
            <person name="LaButti K."/>
            <person name="Lindquist E.A."/>
            <person name="Lipzen A."/>
            <person name="Lundell T."/>
            <person name="Morin E."/>
            <person name="Murat C."/>
            <person name="Sun H."/>
            <person name="Tunlid A."/>
            <person name="Henrissat B."/>
            <person name="Grigoriev I.V."/>
            <person name="Hibbett D.S."/>
            <person name="Martin F."/>
            <person name="Nordberg H.P."/>
            <person name="Cantor M.N."/>
            <person name="Hua S.X."/>
        </authorList>
    </citation>
    <scope>NUCLEOTIDE SEQUENCE [LARGE SCALE GENOMIC DNA]</scope>
    <source>
        <strain evidence="3">h7</strain>
    </source>
</reference>
<dbReference type="InterPro" id="IPR011320">
    <property type="entry name" value="RNase_H1_N"/>
</dbReference>
<dbReference type="Proteomes" id="UP000053424">
    <property type="component" value="Unassembled WGS sequence"/>
</dbReference>
<reference evidence="3" key="2">
    <citation type="submission" date="2015-01" db="EMBL/GenBank/DDBJ databases">
        <title>Evolutionary Origins and Diversification of the Mycorrhizal Mutualists.</title>
        <authorList>
            <consortium name="DOE Joint Genome Institute"/>
            <consortium name="Mycorrhizal Genomics Consortium"/>
            <person name="Kohler A."/>
            <person name="Kuo A."/>
            <person name="Nagy L.G."/>
            <person name="Floudas D."/>
            <person name="Copeland A."/>
            <person name="Barry K.W."/>
            <person name="Cichocki N."/>
            <person name="Veneault-Fourrey C."/>
            <person name="LaButti K."/>
            <person name="Lindquist E.A."/>
            <person name="Lipzen A."/>
            <person name="Lundell T."/>
            <person name="Morin E."/>
            <person name="Murat C."/>
            <person name="Riley R."/>
            <person name="Ohm R."/>
            <person name="Sun H."/>
            <person name="Tunlid A."/>
            <person name="Henrissat B."/>
            <person name="Grigoriev I.V."/>
            <person name="Hibbett D.S."/>
            <person name="Martin F."/>
        </authorList>
    </citation>
    <scope>NUCLEOTIDE SEQUENCE [LARGE SCALE GENOMIC DNA]</scope>
    <source>
        <strain evidence="3">h7</strain>
    </source>
</reference>
<organism evidence="2 3">
    <name type="scientific">Hebeloma cylindrosporum</name>
    <dbReference type="NCBI Taxonomy" id="76867"/>
    <lineage>
        <taxon>Eukaryota</taxon>
        <taxon>Fungi</taxon>
        <taxon>Dikarya</taxon>
        <taxon>Basidiomycota</taxon>
        <taxon>Agaricomycotina</taxon>
        <taxon>Agaricomycetes</taxon>
        <taxon>Agaricomycetidae</taxon>
        <taxon>Agaricales</taxon>
        <taxon>Agaricineae</taxon>
        <taxon>Hymenogastraceae</taxon>
        <taxon>Hebeloma</taxon>
    </lineage>
</organism>
<gene>
    <name evidence="2" type="ORF">M413DRAFT_13267</name>
</gene>
<name>A0A0C3C1K6_HEBCY</name>
<dbReference type="InterPro" id="IPR037056">
    <property type="entry name" value="RNase_H1_N_sf"/>
</dbReference>
<evidence type="ECO:0000313" key="2">
    <source>
        <dbReference type="EMBL" id="KIM37571.1"/>
    </source>
</evidence>
<keyword evidence="3" id="KW-1185">Reference proteome</keyword>
<dbReference type="SUPFAM" id="SSF55658">
    <property type="entry name" value="L9 N-domain-like"/>
    <property type="match status" value="1"/>
</dbReference>
<dbReference type="STRING" id="686832.A0A0C3C1K6"/>
<dbReference type="Pfam" id="PF01693">
    <property type="entry name" value="Cauli_VI"/>
    <property type="match status" value="1"/>
</dbReference>
<evidence type="ECO:0000259" key="1">
    <source>
        <dbReference type="Pfam" id="PF01693"/>
    </source>
</evidence>
<proteinExistence type="predicted"/>
<accession>A0A0C3C1K6</accession>
<dbReference type="EMBL" id="KN831796">
    <property type="protein sequence ID" value="KIM37571.1"/>
    <property type="molecule type" value="Genomic_DNA"/>
</dbReference>
<feature type="domain" description="Ribonuclease H1 N-terminal" evidence="1">
    <location>
        <begin position="134"/>
        <end position="176"/>
    </location>
</feature>
<dbReference type="HOGENOM" id="CLU_1250807_0_0_1"/>
<dbReference type="Gene3D" id="3.40.970.10">
    <property type="entry name" value="Ribonuclease H1, N-terminal domain"/>
    <property type="match status" value="1"/>
</dbReference>
<sequence length="221" mass="22585">MVENRRVKPESPPGNSGLTLADILVALTRLTLENGSIKASPLDMIVPEATINYVAAISGVTPSELAANVAPAGANPAIAPDAPAAPAASTPVTPIIQMPTPGTYGGPRYPPVEFPGAHLEIPEGVSATDTTVRWYTVTVGLRVGVFPHWGNVSPYVSGVKGGACFTRYSTKAEADAAFFLAVRGGKVRVIKTPCTTLPPSALNGGDSGPSSPDGPAGYLVI</sequence>
<evidence type="ECO:0000313" key="3">
    <source>
        <dbReference type="Proteomes" id="UP000053424"/>
    </source>
</evidence>
<dbReference type="AlphaFoldDB" id="A0A0C3C1K6"/>
<dbReference type="InterPro" id="IPR009027">
    <property type="entry name" value="Ribosomal_bL9/RNase_H1_N"/>
</dbReference>
<dbReference type="OrthoDB" id="3270804at2759"/>